<comment type="subcellular location">
    <subcellularLocation>
        <location evidence="1">Periplasm</location>
    </subcellularLocation>
</comment>
<dbReference type="Proteomes" id="UP000071392">
    <property type="component" value="Unassembled WGS sequence"/>
</dbReference>
<keyword evidence="3" id="KW-0812">Transmembrane</keyword>
<dbReference type="Pfam" id="PF01547">
    <property type="entry name" value="SBP_bac_1"/>
    <property type="match status" value="1"/>
</dbReference>
<evidence type="ECO:0008006" key="6">
    <source>
        <dbReference type="Google" id="ProtNLM"/>
    </source>
</evidence>
<proteinExistence type="inferred from homology"/>
<gene>
    <name evidence="4" type="ORF">AXK12_07390</name>
</gene>
<dbReference type="InterPro" id="IPR006059">
    <property type="entry name" value="SBP"/>
</dbReference>
<dbReference type="PANTHER" id="PTHR43649">
    <property type="entry name" value="ARABINOSE-BINDING PROTEIN-RELATED"/>
    <property type="match status" value="1"/>
</dbReference>
<name>A0A139SIC7_9BACT</name>
<keyword evidence="3" id="KW-0472">Membrane</keyword>
<evidence type="ECO:0000313" key="4">
    <source>
        <dbReference type="EMBL" id="KXU34296.1"/>
    </source>
</evidence>
<evidence type="ECO:0000313" key="5">
    <source>
        <dbReference type="Proteomes" id="UP000071392"/>
    </source>
</evidence>
<reference evidence="4 5" key="1">
    <citation type="submission" date="2016-02" db="EMBL/GenBank/DDBJ databases">
        <authorList>
            <person name="Wen L."/>
            <person name="He K."/>
            <person name="Yang H."/>
        </authorList>
    </citation>
    <scope>NUCLEOTIDE SEQUENCE [LARGE SCALE GENOMIC DNA]</scope>
    <source>
        <strain evidence="4 5">CV41</strain>
    </source>
</reference>
<dbReference type="PANTHER" id="PTHR43649:SF12">
    <property type="entry name" value="DIACETYLCHITOBIOSE BINDING PROTEIN DASA"/>
    <property type="match status" value="1"/>
</dbReference>
<dbReference type="SUPFAM" id="SSF53850">
    <property type="entry name" value="Periplasmic binding protein-like II"/>
    <property type="match status" value="1"/>
</dbReference>
<dbReference type="AlphaFoldDB" id="A0A139SIC7"/>
<comment type="similarity">
    <text evidence="2">Belongs to the bacterial solute-binding protein 1 family.</text>
</comment>
<evidence type="ECO:0000256" key="2">
    <source>
        <dbReference type="ARBA" id="ARBA00008520"/>
    </source>
</evidence>
<evidence type="ECO:0000256" key="3">
    <source>
        <dbReference type="SAM" id="Phobius"/>
    </source>
</evidence>
<organism evidence="4 5">
    <name type="scientific">Cephaloticoccus capnophilus</name>
    <dbReference type="NCBI Taxonomy" id="1548208"/>
    <lineage>
        <taxon>Bacteria</taxon>
        <taxon>Pseudomonadati</taxon>
        <taxon>Verrucomicrobiota</taxon>
        <taxon>Opitutia</taxon>
        <taxon>Opitutales</taxon>
        <taxon>Opitutaceae</taxon>
        <taxon>Cephaloticoccus</taxon>
    </lineage>
</organism>
<dbReference type="EMBL" id="LSZP01000059">
    <property type="protein sequence ID" value="KXU34296.1"/>
    <property type="molecule type" value="Genomic_DNA"/>
</dbReference>
<feature type="transmembrane region" description="Helical" evidence="3">
    <location>
        <begin position="12"/>
        <end position="31"/>
    </location>
</feature>
<dbReference type="InterPro" id="IPR050490">
    <property type="entry name" value="Bact_solute-bd_prot1"/>
</dbReference>
<comment type="caution">
    <text evidence="4">The sequence shown here is derived from an EMBL/GenBank/DDBJ whole genome shotgun (WGS) entry which is preliminary data.</text>
</comment>
<dbReference type="GO" id="GO:0042597">
    <property type="term" value="C:periplasmic space"/>
    <property type="evidence" value="ECO:0007669"/>
    <property type="project" value="UniProtKB-SubCell"/>
</dbReference>
<dbReference type="Gene3D" id="3.40.190.10">
    <property type="entry name" value="Periplasmic binding protein-like II"/>
    <property type="match status" value="1"/>
</dbReference>
<evidence type="ECO:0000256" key="1">
    <source>
        <dbReference type="ARBA" id="ARBA00004418"/>
    </source>
</evidence>
<dbReference type="STRING" id="1548208.AXK12_07390"/>
<sequence>MREKLSRTVFSFGALVILAIAVVTSVIVALIPAKDPEGIPFWVMSTQIHRAYVPVIAEWNRKHPEKRFGMQLITDRAFERRMLSGFLAGTPVADLLELNDGTAPKAFLGPIDQVGFLDLTDRIHAEGLYEQFNEPSFSAFTSRGRIFGLPRSVHPVLLAYRADLVEAAGIDVSQIETWDDYFRIMRPLMADHDGNGRPDHYLLNLSENDTGLIISLLFQNDGLLFDENDALAFASPRNAHALATIVTWLTGPAQAAIDVPLFTAAGHRQRLEGIVIGMILPDWMLGSWKVENPQLAGKIKLMPLPAWERGGRRTTINGGTMIGINKRAEHIEQAWELAKHLYMSAELAEQSFRENSLITTVKALWSLPIYDEPEPYCGGQIVGRMYIDQAPHVPRKPSSPYAGLASEYVRNVTMALRAYAERTETYDVAALETEALRLLSEAQAALQKQIARNLFSQTP</sequence>
<keyword evidence="3" id="KW-1133">Transmembrane helix</keyword>
<protein>
    <recommendedName>
        <fullName evidence="6">Sugar ABC transporter substrate-binding protein</fullName>
    </recommendedName>
</protein>
<keyword evidence="5" id="KW-1185">Reference proteome</keyword>
<accession>A0A139SIC7</accession>